<dbReference type="KEGG" id="vg:26796432"/>
<evidence type="ECO:0000313" key="2">
    <source>
        <dbReference type="Proteomes" id="UP000201946"/>
    </source>
</evidence>
<reference evidence="1 2" key="1">
    <citation type="journal article" date="2015" name="Genome Announc.">
        <title>Genome Sequence of Mycobacteriophage Mindy.</title>
        <authorList>
            <person name="Pope W.H."/>
            <person name="Bernstein N.I."/>
            <person name="Fasolas C.S."/>
            <person name="Mezghani N."/>
            <person name="Pressimone C.A."/>
            <person name="Selvakumar P."/>
            <person name="Stanton A.C."/>
            <person name="Lapin J.S."/>
            <person name="Prout A.K."/>
            <person name="Grubb S.R."/>
            <person name="Warner M.H."/>
            <person name="Bowman C.A."/>
            <person name="Russell D.A."/>
            <person name="Hatfull G.F."/>
        </authorList>
    </citation>
    <scope>NUCLEOTIDE SEQUENCE [LARGE SCALE GENOMIC DNA]</scope>
</reference>
<sequence>MTQPSPNQPVVALTADQKRTVVQSIALRFLDRAGIAYHVADTDHGLTVDIRLEDSLQADDIHGQHLRSAQRAS</sequence>
<dbReference type="EMBL" id="KR080204">
    <property type="protein sequence ID" value="AKF15177.1"/>
    <property type="molecule type" value="Genomic_DNA"/>
</dbReference>
<accession>A0A0F6SK15</accession>
<organism evidence="1 2">
    <name type="scientific">Mycobacterium phage Mindy</name>
    <dbReference type="NCBI Taxonomy" id="1647311"/>
    <lineage>
        <taxon>Viruses</taxon>
        <taxon>Duplodnaviria</taxon>
        <taxon>Heunggongvirae</taxon>
        <taxon>Uroviricota</taxon>
        <taxon>Caudoviricetes</taxon>
        <taxon>Kostyavirus</taxon>
        <taxon>Kostyavirus toto</taxon>
    </lineage>
</organism>
<proteinExistence type="predicted"/>
<dbReference type="Proteomes" id="UP000201946">
    <property type="component" value="Segment"/>
</dbReference>
<protein>
    <submittedName>
        <fullName evidence="1">Uncharacterized protein</fullName>
    </submittedName>
</protein>
<gene>
    <name evidence="1" type="primary">149</name>
    <name evidence="1" type="ORF">SEA_MINDY_149</name>
</gene>
<name>A0A0F6SK15_9CAUD</name>
<dbReference type="GeneID" id="26796432"/>
<evidence type="ECO:0000313" key="1">
    <source>
        <dbReference type="EMBL" id="AKF15177.1"/>
    </source>
</evidence>
<dbReference type="RefSeq" id="YP_009225434.1">
    <property type="nucleotide sequence ID" value="NC_029093.1"/>
</dbReference>